<protein>
    <submittedName>
        <fullName evidence="6">TetR/AcrR family transcriptional regulator</fullName>
    </submittedName>
</protein>
<dbReference type="EMBL" id="JAGSSV010000010">
    <property type="protein sequence ID" value="MBR7889228.1"/>
    <property type="molecule type" value="Genomic_DNA"/>
</dbReference>
<evidence type="ECO:0000313" key="7">
    <source>
        <dbReference type="Proteomes" id="UP000679722"/>
    </source>
</evidence>
<dbReference type="PROSITE" id="PS50977">
    <property type="entry name" value="HTH_TETR_2"/>
    <property type="match status" value="1"/>
</dbReference>
<dbReference type="RefSeq" id="WP_211536574.1">
    <property type="nucleotide sequence ID" value="NZ_JAGSSV010000010.1"/>
</dbReference>
<keyword evidence="3" id="KW-0804">Transcription</keyword>
<evidence type="ECO:0000256" key="4">
    <source>
        <dbReference type="PROSITE-ProRule" id="PRU00335"/>
    </source>
</evidence>
<sequence>MSKKPKFEREQVIANATNLYWEKGYHGTSMRNLQDAIDMRPGSIYAEFGNKDGVFKASLEFYAQAAIAQLNKIKADGLSPLEALKAFVKHAVVDSQHNAPSSVCMLAKTIAELTEEHEELLTVAKQALKSVEHQFALLIEQAQEAQAVSSQKSASELARFLQIQITGLRTYAKTSDEPLPLAQMIDDLFEHYPFQ</sequence>
<dbReference type="SUPFAM" id="SSF48498">
    <property type="entry name" value="Tetracyclin repressor-like, C-terminal domain"/>
    <property type="match status" value="1"/>
</dbReference>
<dbReference type="PANTHER" id="PTHR47506">
    <property type="entry name" value="TRANSCRIPTIONAL REGULATORY PROTEIN"/>
    <property type="match status" value="1"/>
</dbReference>
<dbReference type="Pfam" id="PF16925">
    <property type="entry name" value="TetR_C_13"/>
    <property type="match status" value="1"/>
</dbReference>
<organism evidence="6 7">
    <name type="scientific">Marinomonas vulgaris</name>
    <dbReference type="NCBI Taxonomy" id="2823372"/>
    <lineage>
        <taxon>Bacteria</taxon>
        <taxon>Pseudomonadati</taxon>
        <taxon>Pseudomonadota</taxon>
        <taxon>Gammaproteobacteria</taxon>
        <taxon>Oceanospirillales</taxon>
        <taxon>Oceanospirillaceae</taxon>
        <taxon>Marinomonas</taxon>
    </lineage>
</organism>
<dbReference type="InterPro" id="IPR009057">
    <property type="entry name" value="Homeodomain-like_sf"/>
</dbReference>
<dbReference type="InterPro" id="IPR036271">
    <property type="entry name" value="Tet_transcr_reg_TetR-rel_C_sf"/>
</dbReference>
<keyword evidence="2 4" id="KW-0238">DNA-binding</keyword>
<dbReference type="SUPFAM" id="SSF46689">
    <property type="entry name" value="Homeodomain-like"/>
    <property type="match status" value="1"/>
</dbReference>
<feature type="DNA-binding region" description="H-T-H motif" evidence="4">
    <location>
        <begin position="29"/>
        <end position="48"/>
    </location>
</feature>
<dbReference type="InterPro" id="IPR001647">
    <property type="entry name" value="HTH_TetR"/>
</dbReference>
<dbReference type="Proteomes" id="UP000679722">
    <property type="component" value="Unassembled WGS sequence"/>
</dbReference>
<gene>
    <name evidence="6" type="ORF">J9B83_09770</name>
</gene>
<keyword evidence="1" id="KW-0805">Transcription regulation</keyword>
<dbReference type="Gene3D" id="1.10.357.10">
    <property type="entry name" value="Tetracycline Repressor, domain 2"/>
    <property type="match status" value="1"/>
</dbReference>
<evidence type="ECO:0000259" key="5">
    <source>
        <dbReference type="PROSITE" id="PS50977"/>
    </source>
</evidence>
<feature type="domain" description="HTH tetR-type" evidence="5">
    <location>
        <begin position="6"/>
        <end position="66"/>
    </location>
</feature>
<reference evidence="7" key="1">
    <citation type="submission" date="2023-07" db="EMBL/GenBank/DDBJ databases">
        <title>Marinomonas vulgaris A79, complete genome.</title>
        <authorList>
            <person name="Ying J.-J."/>
        </authorList>
    </citation>
    <scope>NUCLEOTIDE SEQUENCE [LARGE SCALE GENOMIC DNA]</scope>
    <source>
        <strain evidence="7">A79</strain>
    </source>
</reference>
<evidence type="ECO:0000256" key="3">
    <source>
        <dbReference type="ARBA" id="ARBA00023163"/>
    </source>
</evidence>
<evidence type="ECO:0000256" key="1">
    <source>
        <dbReference type="ARBA" id="ARBA00023015"/>
    </source>
</evidence>
<accession>A0ABS5HC36</accession>
<keyword evidence="7" id="KW-1185">Reference proteome</keyword>
<name>A0ABS5HC36_9GAMM</name>
<proteinExistence type="predicted"/>
<dbReference type="PANTHER" id="PTHR47506:SF8">
    <property type="entry name" value="REPRESSOR OF PUTATIVE XENOBIOTIC REDUCTASE TETR FAMILY-RELATED"/>
    <property type="match status" value="1"/>
</dbReference>
<evidence type="ECO:0000256" key="2">
    <source>
        <dbReference type="ARBA" id="ARBA00023125"/>
    </source>
</evidence>
<comment type="caution">
    <text evidence="6">The sequence shown here is derived from an EMBL/GenBank/DDBJ whole genome shotgun (WGS) entry which is preliminary data.</text>
</comment>
<dbReference type="InterPro" id="IPR011075">
    <property type="entry name" value="TetR_C"/>
</dbReference>
<evidence type="ECO:0000313" key="6">
    <source>
        <dbReference type="EMBL" id="MBR7889228.1"/>
    </source>
</evidence>
<dbReference type="Pfam" id="PF00440">
    <property type="entry name" value="TetR_N"/>
    <property type="match status" value="1"/>
</dbReference>